<evidence type="ECO:0000256" key="3">
    <source>
        <dbReference type="ARBA" id="ARBA00022723"/>
    </source>
</evidence>
<proteinExistence type="inferred from homology"/>
<dbReference type="NCBIfam" id="NF001756">
    <property type="entry name" value="PRK00484.1"/>
    <property type="match status" value="1"/>
</dbReference>
<dbReference type="GO" id="GO:0006430">
    <property type="term" value="P:lysyl-tRNA aminoacylation"/>
    <property type="evidence" value="ECO:0007669"/>
    <property type="project" value="UniProtKB-UniRule"/>
</dbReference>
<keyword evidence="6 8" id="KW-0030">Aminoacyl-tRNA synthetase</keyword>
<organism evidence="11 12">
    <name type="scientific">Blastopirellula marina</name>
    <dbReference type="NCBI Taxonomy" id="124"/>
    <lineage>
        <taxon>Bacteria</taxon>
        <taxon>Pseudomonadati</taxon>
        <taxon>Planctomycetota</taxon>
        <taxon>Planctomycetia</taxon>
        <taxon>Pirellulales</taxon>
        <taxon>Pirellulaceae</taxon>
        <taxon>Blastopirellula</taxon>
    </lineage>
</organism>
<reference evidence="11 12" key="1">
    <citation type="submission" date="2018-02" db="EMBL/GenBank/DDBJ databases">
        <title>Comparative genomes isolates from brazilian mangrove.</title>
        <authorList>
            <person name="Araujo J.E."/>
            <person name="Taketani R.G."/>
            <person name="Silva M.C.P."/>
            <person name="Loureco M.V."/>
            <person name="Andreote F.D."/>
        </authorList>
    </citation>
    <scope>NUCLEOTIDE SEQUENCE [LARGE SCALE GENOMIC DNA]</scope>
    <source>
        <strain evidence="11 12">HEX-2 MGV</strain>
    </source>
</reference>
<dbReference type="PANTHER" id="PTHR42918">
    <property type="entry name" value="LYSYL-TRNA SYNTHETASE"/>
    <property type="match status" value="1"/>
</dbReference>
<dbReference type="GO" id="GO:0005524">
    <property type="term" value="F:ATP binding"/>
    <property type="evidence" value="ECO:0007669"/>
    <property type="project" value="UniProtKB-UniRule"/>
</dbReference>
<evidence type="ECO:0000256" key="6">
    <source>
        <dbReference type="ARBA" id="ARBA00023146"/>
    </source>
</evidence>
<evidence type="ECO:0000256" key="7">
    <source>
        <dbReference type="ARBA" id="ARBA00048573"/>
    </source>
</evidence>
<evidence type="ECO:0000313" key="12">
    <source>
        <dbReference type="Proteomes" id="UP000240009"/>
    </source>
</evidence>
<dbReference type="GO" id="GO:0000287">
    <property type="term" value="F:magnesium ion binding"/>
    <property type="evidence" value="ECO:0007669"/>
    <property type="project" value="UniProtKB-UniRule"/>
</dbReference>
<dbReference type="InterPro" id="IPR004364">
    <property type="entry name" value="Aa-tRNA-synt_II"/>
</dbReference>
<dbReference type="Pfam" id="PF01336">
    <property type="entry name" value="tRNA_anti-codon"/>
    <property type="match status" value="1"/>
</dbReference>
<dbReference type="CDD" id="cd04322">
    <property type="entry name" value="LysRS_N"/>
    <property type="match status" value="1"/>
</dbReference>
<dbReference type="InterPro" id="IPR045864">
    <property type="entry name" value="aa-tRNA-synth_II/BPL/LPL"/>
</dbReference>
<gene>
    <name evidence="8 11" type="primary">lysS</name>
    <name evidence="11" type="ORF">C5Y96_07155</name>
</gene>
<dbReference type="Gene3D" id="2.40.50.140">
    <property type="entry name" value="Nucleic acid-binding proteins"/>
    <property type="match status" value="1"/>
</dbReference>
<keyword evidence="8" id="KW-0648">Protein biosynthesis</keyword>
<feature type="domain" description="Aminoacyl-transfer RNA synthetases class-II family profile" evidence="10">
    <location>
        <begin position="372"/>
        <end position="681"/>
    </location>
</feature>
<dbReference type="GO" id="GO:0000049">
    <property type="term" value="F:tRNA binding"/>
    <property type="evidence" value="ECO:0007669"/>
    <property type="project" value="TreeGrafter"/>
</dbReference>
<comment type="subunit">
    <text evidence="8">Homodimer.</text>
</comment>
<dbReference type="InterPro" id="IPR012340">
    <property type="entry name" value="NA-bd_OB-fold"/>
</dbReference>
<dbReference type="InterPro" id="IPR044136">
    <property type="entry name" value="Lys-tRNA-ligase_II_N"/>
</dbReference>
<evidence type="ECO:0000256" key="1">
    <source>
        <dbReference type="ARBA" id="ARBA00008226"/>
    </source>
</evidence>
<evidence type="ECO:0000256" key="4">
    <source>
        <dbReference type="ARBA" id="ARBA00022741"/>
    </source>
</evidence>
<dbReference type="GO" id="GO:0004824">
    <property type="term" value="F:lysine-tRNA ligase activity"/>
    <property type="evidence" value="ECO:0007669"/>
    <property type="project" value="UniProtKB-UniRule"/>
</dbReference>
<dbReference type="AlphaFoldDB" id="A0A2S8FXP9"/>
<dbReference type="Proteomes" id="UP000240009">
    <property type="component" value="Unassembled WGS sequence"/>
</dbReference>
<dbReference type="PRINTS" id="PR00982">
    <property type="entry name" value="TRNASYNTHLYS"/>
</dbReference>
<name>A0A2S8FXP9_9BACT</name>
<keyword evidence="8" id="KW-0963">Cytoplasm</keyword>
<dbReference type="CDD" id="cd00775">
    <property type="entry name" value="LysRS_core"/>
    <property type="match status" value="1"/>
</dbReference>
<dbReference type="InterPro" id="IPR018149">
    <property type="entry name" value="Lys-tRNA-synth_II_C"/>
</dbReference>
<dbReference type="PANTHER" id="PTHR42918:SF15">
    <property type="entry name" value="LYSINE--TRNA LIGASE, CHLOROPLASTIC_MITOCHONDRIAL"/>
    <property type="match status" value="1"/>
</dbReference>
<keyword evidence="2 8" id="KW-0436">Ligase</keyword>
<comment type="catalytic activity">
    <reaction evidence="7 8 9">
        <text>tRNA(Lys) + L-lysine + ATP = L-lysyl-tRNA(Lys) + AMP + diphosphate</text>
        <dbReference type="Rhea" id="RHEA:20792"/>
        <dbReference type="Rhea" id="RHEA-COMP:9696"/>
        <dbReference type="Rhea" id="RHEA-COMP:9697"/>
        <dbReference type="ChEBI" id="CHEBI:30616"/>
        <dbReference type="ChEBI" id="CHEBI:32551"/>
        <dbReference type="ChEBI" id="CHEBI:33019"/>
        <dbReference type="ChEBI" id="CHEBI:78442"/>
        <dbReference type="ChEBI" id="CHEBI:78529"/>
        <dbReference type="ChEBI" id="CHEBI:456215"/>
        <dbReference type="EC" id="6.1.1.6"/>
    </reaction>
</comment>
<feature type="binding site" evidence="8">
    <location>
        <position position="605"/>
    </location>
    <ligand>
        <name>Mg(2+)</name>
        <dbReference type="ChEBI" id="CHEBI:18420"/>
        <label>2</label>
    </ligand>
</feature>
<dbReference type="GO" id="GO:0005829">
    <property type="term" value="C:cytosol"/>
    <property type="evidence" value="ECO:0007669"/>
    <property type="project" value="TreeGrafter"/>
</dbReference>
<comment type="subcellular location">
    <subcellularLocation>
        <location evidence="8">Cytoplasm</location>
    </subcellularLocation>
</comment>
<keyword evidence="5 8" id="KW-0067">ATP-binding</keyword>
<protein>
    <recommendedName>
        <fullName evidence="8">Lysine--tRNA ligase</fullName>
        <ecNumber evidence="8">6.1.1.6</ecNumber>
    </recommendedName>
    <alternativeName>
        <fullName evidence="8">Lysyl-tRNA synthetase</fullName>
        <shortName evidence="8">LysRS</shortName>
    </alternativeName>
</protein>
<evidence type="ECO:0000256" key="8">
    <source>
        <dbReference type="HAMAP-Rule" id="MF_00252"/>
    </source>
</evidence>
<dbReference type="Pfam" id="PF00152">
    <property type="entry name" value="tRNA-synt_2"/>
    <property type="match status" value="1"/>
</dbReference>
<evidence type="ECO:0000259" key="10">
    <source>
        <dbReference type="PROSITE" id="PS50862"/>
    </source>
</evidence>
<dbReference type="InterPro" id="IPR006195">
    <property type="entry name" value="aa-tRNA-synth_II"/>
</dbReference>
<accession>A0A2S8FXP9</accession>
<dbReference type="OrthoDB" id="9802326at2"/>
<dbReference type="NCBIfam" id="TIGR00499">
    <property type="entry name" value="lysS_bact"/>
    <property type="match status" value="1"/>
</dbReference>
<evidence type="ECO:0000256" key="9">
    <source>
        <dbReference type="RuleBase" id="RU000336"/>
    </source>
</evidence>
<keyword evidence="8 9" id="KW-0460">Magnesium</keyword>
<dbReference type="PROSITE" id="PS50862">
    <property type="entry name" value="AA_TRNA_LIGASE_II"/>
    <property type="match status" value="1"/>
</dbReference>
<dbReference type="EMBL" id="PUIA01000017">
    <property type="protein sequence ID" value="PQO36933.1"/>
    <property type="molecule type" value="Genomic_DNA"/>
</dbReference>
<comment type="similarity">
    <text evidence="1 8">Belongs to the class-II aminoacyl-tRNA synthetase family.</text>
</comment>
<comment type="cofactor">
    <cofactor evidence="8 9">
        <name>Mg(2+)</name>
        <dbReference type="ChEBI" id="CHEBI:18420"/>
    </cofactor>
    <text evidence="8 9">Binds 3 Mg(2+) ions per subunit.</text>
</comment>
<feature type="binding site" evidence="8">
    <location>
        <position position="598"/>
    </location>
    <ligand>
        <name>Mg(2+)</name>
        <dbReference type="ChEBI" id="CHEBI:18420"/>
        <label>1</label>
    </ligand>
</feature>
<keyword evidence="4 8" id="KW-0547">Nucleotide-binding</keyword>
<comment type="caution">
    <text evidence="11">The sequence shown here is derived from an EMBL/GenBank/DDBJ whole genome shotgun (WGS) entry which is preliminary data.</text>
</comment>
<evidence type="ECO:0000313" key="11">
    <source>
        <dbReference type="EMBL" id="PQO36933.1"/>
    </source>
</evidence>
<dbReference type="SUPFAM" id="SSF55681">
    <property type="entry name" value="Class II aaRS and biotin synthetases"/>
    <property type="match status" value="1"/>
</dbReference>
<sequence>MSAKPTNRPSKYQVFLLWSNDTVKECREVRKFFKEFNKKTAKPEFGVTFEIIDHCFDTDDKGHPGAVPAEELLAKAKDTLALTIGLCTDDETSLNPYTEEKAQQQLDLVLESAKQNKFHQSIWFVLTHRNNGSDQREEVSGEIHDLLRLPAGLKPNDVCLFGENDTFADVLAENLTKVLSSEGRPWIEDQNAAVHAIEAARRQKMDKLVSLGIDPWGQRFDNKQAISEVRALESQITEEKTTSEGGREQVLYNGPKVRVAGRIVLMRPTGKLIFINLVDRTGTIQLFLGQAQVGERNWDIAQCLDLGDIIGVDGELKKTKTGELTVFVEELHFLTKTLEAPPEKHKGLTDPELRQRMRYLDLAYGDGVLDRFVQRTQIVRSIRDTLVGEGYYEIEGPTLHTIAGGAAARPFETFHNALGMPLVMRIALELHLKRLLVGGMERVFELGRVYRNEGISPRHNPEFTMLEVYQAFGNYETMMELTENIIKNALDAIGSSYKVPFGDKEIDFTPPFARKCYSDLLAEHAGIDPESEGEVIACAKKLHLETDGKHPDVLRNEIFEETVEDKLIGPVFVIDYPASICPLTKRKADNPAVAERFELFIQGMELANAYTELNDPDLQEKLFRTQLEGMDEEDSMARMDTDFVRALRNGMPPAGGLGIGIDRLVMLLTNSATIREIILFPLLRHEAT</sequence>
<dbReference type="InterPro" id="IPR004365">
    <property type="entry name" value="NA-bd_OB_tRNA"/>
</dbReference>
<dbReference type="InterPro" id="IPR002313">
    <property type="entry name" value="Lys-tRNA-ligase_II"/>
</dbReference>
<evidence type="ECO:0000256" key="2">
    <source>
        <dbReference type="ARBA" id="ARBA00022598"/>
    </source>
</evidence>
<dbReference type="HAMAP" id="MF_00252">
    <property type="entry name" value="Lys_tRNA_synth_class2"/>
    <property type="match status" value="1"/>
</dbReference>
<dbReference type="EC" id="6.1.1.6" evidence="8"/>
<keyword evidence="3 8" id="KW-0479">Metal-binding</keyword>
<evidence type="ECO:0000256" key="5">
    <source>
        <dbReference type="ARBA" id="ARBA00022840"/>
    </source>
</evidence>
<dbReference type="SUPFAM" id="SSF50249">
    <property type="entry name" value="Nucleic acid-binding proteins"/>
    <property type="match status" value="1"/>
</dbReference>
<feature type="binding site" evidence="8">
    <location>
        <position position="605"/>
    </location>
    <ligand>
        <name>Mg(2+)</name>
        <dbReference type="ChEBI" id="CHEBI:18420"/>
        <label>1</label>
    </ligand>
</feature>
<dbReference type="Gene3D" id="3.30.930.10">
    <property type="entry name" value="Bira Bifunctional Protein, Domain 2"/>
    <property type="match status" value="1"/>
</dbReference>